<gene>
    <name evidence="10" type="ORF">B0T10DRAFT_506110</name>
</gene>
<evidence type="ECO:0000256" key="4">
    <source>
        <dbReference type="ARBA" id="ARBA00023004"/>
    </source>
</evidence>
<dbReference type="EC" id="1.13.11.93" evidence="6"/>
<evidence type="ECO:0000313" key="10">
    <source>
        <dbReference type="EMBL" id="KAH6896739.1"/>
    </source>
</evidence>
<evidence type="ECO:0000256" key="6">
    <source>
        <dbReference type="ARBA" id="ARBA00035023"/>
    </source>
</evidence>
<dbReference type="PANTHER" id="PTHR39479">
    <property type="match status" value="1"/>
</dbReference>
<keyword evidence="3" id="KW-0560">Oxidoreductase</keyword>
<evidence type="ECO:0000256" key="1">
    <source>
        <dbReference type="ARBA" id="ARBA00001954"/>
    </source>
</evidence>
<proteinExistence type="inferred from homology"/>
<dbReference type="EMBL" id="JAGPYM010000003">
    <property type="protein sequence ID" value="KAH6896739.1"/>
    <property type="molecule type" value="Genomic_DNA"/>
</dbReference>
<protein>
    <recommendedName>
        <fullName evidence="7">2-oxoadipate dioxygenase/decarboxylase</fullName>
        <ecNumber evidence="6">1.13.11.93</ecNumber>
    </recommendedName>
    <alternativeName>
        <fullName evidence="8">2-hydroxyglutarate synthase</fullName>
    </alternativeName>
</protein>
<feature type="region of interest" description="Disordered" evidence="9">
    <location>
        <begin position="341"/>
        <end position="362"/>
    </location>
</feature>
<keyword evidence="11" id="KW-1185">Reference proteome</keyword>
<dbReference type="CDD" id="cd16348">
    <property type="entry name" value="VOC_YdcJ_like"/>
    <property type="match status" value="1"/>
</dbReference>
<evidence type="ECO:0000256" key="7">
    <source>
        <dbReference type="ARBA" id="ARBA00035034"/>
    </source>
</evidence>
<reference evidence="10 11" key="1">
    <citation type="journal article" date="2021" name="Nat. Commun.">
        <title>Genetic determinants of endophytism in the Arabidopsis root mycobiome.</title>
        <authorList>
            <person name="Mesny F."/>
            <person name="Miyauchi S."/>
            <person name="Thiergart T."/>
            <person name="Pickel B."/>
            <person name="Atanasova L."/>
            <person name="Karlsson M."/>
            <person name="Huettel B."/>
            <person name="Barry K.W."/>
            <person name="Haridas S."/>
            <person name="Chen C."/>
            <person name="Bauer D."/>
            <person name="Andreopoulos W."/>
            <person name="Pangilinan J."/>
            <person name="LaButti K."/>
            <person name="Riley R."/>
            <person name="Lipzen A."/>
            <person name="Clum A."/>
            <person name="Drula E."/>
            <person name="Henrissat B."/>
            <person name="Kohler A."/>
            <person name="Grigoriev I.V."/>
            <person name="Martin F.M."/>
            <person name="Hacquard S."/>
        </authorList>
    </citation>
    <scope>NUCLEOTIDE SEQUENCE [LARGE SCALE GENOMIC DNA]</scope>
    <source>
        <strain evidence="10 11">MPI-CAGE-CH-0241</strain>
    </source>
</reference>
<evidence type="ECO:0000256" key="8">
    <source>
        <dbReference type="ARBA" id="ARBA00035045"/>
    </source>
</evidence>
<dbReference type="Pfam" id="PF07063">
    <property type="entry name" value="HGLS"/>
    <property type="match status" value="1"/>
</dbReference>
<keyword evidence="4" id="KW-0408">Iron</keyword>
<name>A0A9P9AWY2_9HYPO</name>
<comment type="caution">
    <text evidence="10">The sequence shown here is derived from an EMBL/GenBank/DDBJ whole genome shotgun (WGS) entry which is preliminary data.</text>
</comment>
<dbReference type="GO" id="GO:0051213">
    <property type="term" value="F:dioxygenase activity"/>
    <property type="evidence" value="ECO:0007669"/>
    <property type="project" value="UniProtKB-KW"/>
</dbReference>
<dbReference type="Proteomes" id="UP000777438">
    <property type="component" value="Unassembled WGS sequence"/>
</dbReference>
<evidence type="ECO:0000256" key="5">
    <source>
        <dbReference type="ARBA" id="ARBA00035013"/>
    </source>
</evidence>
<dbReference type="PANTHER" id="PTHR39479:SF2">
    <property type="entry name" value="2-OXOADIPATE DIOXYGENASE_DECARBOXYLASE"/>
    <property type="match status" value="1"/>
</dbReference>
<dbReference type="SMART" id="SM01150">
    <property type="entry name" value="DUF1338"/>
    <property type="match status" value="1"/>
</dbReference>
<accession>A0A9P9AWY2</accession>
<organism evidence="10 11">
    <name type="scientific">Thelonectria olida</name>
    <dbReference type="NCBI Taxonomy" id="1576542"/>
    <lineage>
        <taxon>Eukaryota</taxon>
        <taxon>Fungi</taxon>
        <taxon>Dikarya</taxon>
        <taxon>Ascomycota</taxon>
        <taxon>Pezizomycotina</taxon>
        <taxon>Sordariomycetes</taxon>
        <taxon>Hypocreomycetidae</taxon>
        <taxon>Hypocreales</taxon>
        <taxon>Nectriaceae</taxon>
        <taxon>Thelonectria</taxon>
    </lineage>
</organism>
<evidence type="ECO:0000256" key="2">
    <source>
        <dbReference type="ARBA" id="ARBA00022964"/>
    </source>
</evidence>
<evidence type="ECO:0000256" key="9">
    <source>
        <dbReference type="SAM" id="MobiDB-lite"/>
    </source>
</evidence>
<feature type="compositionally biased region" description="Basic and acidic residues" evidence="9">
    <location>
        <begin position="348"/>
        <end position="361"/>
    </location>
</feature>
<dbReference type="InterPro" id="IPR047869">
    <property type="entry name" value="YdcJ_bac-like"/>
</dbReference>
<evidence type="ECO:0000313" key="11">
    <source>
        <dbReference type="Proteomes" id="UP000777438"/>
    </source>
</evidence>
<evidence type="ECO:0000256" key="3">
    <source>
        <dbReference type="ARBA" id="ARBA00023002"/>
    </source>
</evidence>
<sequence>MNFNTDEVRTKFSLALSAMYKKEVPLYGDLMGIVSDVDDAIVRQQGLPELEPRHRLERHGAIRLGTPHELRTIGRLFTLFGMQPVGYYDLSVVGFPLHATAFRPVTTDALTKNPFRVFTTLLRLDLLSEEIRGFALDVLARRNIFSDRLLQLLDQAESTHSLSDADIDELLFEGLKTFKWHSIATVSHEDYVRLLSEHPMVADIASFPSAHINHLTPRTLDIDKVQQAMIDGGLPAKERIEGPPRRDCGILLRQTSFKALEENVKFYGPDGKLVEGSHTARFGEVEQRGAAVTRKGRDLYDQLLSRARANAGAGPDEVLKTTFESYPDDWDELRKQGLTFNSYQPTAKGREQAQRRGEEHSASVSQLIERGLVQFEPITYEDFLPVSAAGIFTSNLSNESSEETMKTGNADRAGFERSLGRTVADEFELYAKMQADSLEKCQRALKVTSIVLD</sequence>
<keyword evidence="2" id="KW-0223">Dioxygenase</keyword>
<dbReference type="OrthoDB" id="8300246at2759"/>
<comment type="cofactor">
    <cofactor evidence="1">
        <name>Fe(2+)</name>
        <dbReference type="ChEBI" id="CHEBI:29033"/>
    </cofactor>
</comment>
<dbReference type="InterPro" id="IPR009770">
    <property type="entry name" value="HGLS"/>
</dbReference>
<dbReference type="Gene3D" id="3.10.180.80">
    <property type="entry name" value="Uncharacterised protein PF07063, DUF1338"/>
    <property type="match status" value="1"/>
</dbReference>
<comment type="similarity">
    <text evidence="5">Belongs to the 2-oxoadipate dioxygenase/decarboxylase family.</text>
</comment>
<dbReference type="AlphaFoldDB" id="A0A9P9AWY2"/>